<evidence type="ECO:0000256" key="6">
    <source>
        <dbReference type="ARBA" id="ARBA00023242"/>
    </source>
</evidence>
<dbReference type="VEuPathDB" id="FungiDB:RO3G_12793"/>
<comment type="similarity">
    <text evidence="2">Belongs to the HOP2 family.</text>
</comment>
<proteinExistence type="inferred from homology"/>
<dbReference type="EMBL" id="CH476742">
    <property type="protein sequence ID" value="EIE88082.1"/>
    <property type="molecule type" value="Genomic_DNA"/>
</dbReference>
<keyword evidence="5" id="KW-0233">DNA recombination</keyword>
<keyword evidence="6" id="KW-0539">Nucleus</keyword>
<dbReference type="GO" id="GO:0010774">
    <property type="term" value="P:meiotic strand invasion involved in reciprocal meiotic recombination"/>
    <property type="evidence" value="ECO:0007669"/>
    <property type="project" value="TreeGrafter"/>
</dbReference>
<dbReference type="GO" id="GO:0003690">
    <property type="term" value="F:double-stranded DNA binding"/>
    <property type="evidence" value="ECO:0007669"/>
    <property type="project" value="TreeGrafter"/>
</dbReference>
<reference evidence="11 12" key="1">
    <citation type="journal article" date="2009" name="PLoS Genet.">
        <title>Genomic analysis of the basal lineage fungus Rhizopus oryzae reveals a whole-genome duplication.</title>
        <authorList>
            <person name="Ma L.-J."/>
            <person name="Ibrahim A.S."/>
            <person name="Skory C."/>
            <person name="Grabherr M.G."/>
            <person name="Burger G."/>
            <person name="Butler M."/>
            <person name="Elias M."/>
            <person name="Idnurm A."/>
            <person name="Lang B.F."/>
            <person name="Sone T."/>
            <person name="Abe A."/>
            <person name="Calvo S.E."/>
            <person name="Corrochano L.M."/>
            <person name="Engels R."/>
            <person name="Fu J."/>
            <person name="Hansberg W."/>
            <person name="Kim J.-M."/>
            <person name="Kodira C.D."/>
            <person name="Koehrsen M.J."/>
            <person name="Liu B."/>
            <person name="Miranda-Saavedra D."/>
            <person name="O'Leary S."/>
            <person name="Ortiz-Castellanos L."/>
            <person name="Poulter R."/>
            <person name="Rodriguez-Romero J."/>
            <person name="Ruiz-Herrera J."/>
            <person name="Shen Y.-Q."/>
            <person name="Zeng Q."/>
            <person name="Galagan J."/>
            <person name="Birren B.W."/>
            <person name="Cuomo C.A."/>
            <person name="Wickes B.L."/>
        </authorList>
    </citation>
    <scope>NUCLEOTIDE SEQUENCE [LARGE SCALE GENOMIC DNA]</scope>
    <source>
        <strain evidence="12">RA 99-880 / ATCC MYA-4621 / FGSC 9543 / NRRL 43880</strain>
    </source>
</reference>
<dbReference type="InterPro" id="IPR010776">
    <property type="entry name" value="Hop2_WH_dom"/>
</dbReference>
<dbReference type="InterPro" id="IPR036388">
    <property type="entry name" value="WH-like_DNA-bd_sf"/>
</dbReference>
<dbReference type="PANTHER" id="PTHR15938:SF0">
    <property type="entry name" value="HOMOLOGOUS-PAIRING PROTEIN 2 HOMOLOG"/>
    <property type="match status" value="1"/>
</dbReference>
<evidence type="ECO:0000256" key="8">
    <source>
        <dbReference type="SAM" id="Coils"/>
    </source>
</evidence>
<feature type="coiled-coil region" evidence="8">
    <location>
        <begin position="68"/>
        <end position="132"/>
    </location>
</feature>
<dbReference type="GO" id="GO:0000794">
    <property type="term" value="C:condensed nuclear chromosome"/>
    <property type="evidence" value="ECO:0007669"/>
    <property type="project" value="TreeGrafter"/>
</dbReference>
<dbReference type="FunCoup" id="I1CI02">
    <property type="interactions" value="270"/>
</dbReference>
<evidence type="ECO:0000313" key="11">
    <source>
        <dbReference type="EMBL" id="EIE88082.1"/>
    </source>
</evidence>
<evidence type="ECO:0000256" key="5">
    <source>
        <dbReference type="ARBA" id="ARBA00023172"/>
    </source>
</evidence>
<dbReference type="InParanoid" id="I1CI02"/>
<keyword evidence="12" id="KW-1185">Reference proteome</keyword>
<feature type="domain" description="Homologous-pairing protein 2 winged helix" evidence="9">
    <location>
        <begin position="15"/>
        <end position="57"/>
    </location>
</feature>
<dbReference type="PANTHER" id="PTHR15938">
    <property type="entry name" value="TBP-1 INTERACTING PROTEIN"/>
    <property type="match status" value="1"/>
</dbReference>
<comment type="subcellular location">
    <subcellularLocation>
        <location evidence="1">Nucleus</location>
    </subcellularLocation>
</comment>
<dbReference type="AlphaFoldDB" id="I1CI02"/>
<accession>I1CI02</accession>
<dbReference type="OMA" id="CIYTEIG"/>
<feature type="domain" description="Leucine zipper with capping helix" evidence="10">
    <location>
        <begin position="137"/>
        <end position="190"/>
    </location>
</feature>
<evidence type="ECO:0000313" key="12">
    <source>
        <dbReference type="Proteomes" id="UP000009138"/>
    </source>
</evidence>
<dbReference type="Pfam" id="PF07106">
    <property type="entry name" value="WHD_TBPIP"/>
    <property type="match status" value="1"/>
</dbReference>
<gene>
    <name evidence="11" type="ORF">RO3G_12793</name>
</gene>
<dbReference type="GO" id="GO:0007129">
    <property type="term" value="P:homologous chromosome pairing at meiosis"/>
    <property type="evidence" value="ECO:0007669"/>
    <property type="project" value="TreeGrafter"/>
</dbReference>
<dbReference type="GeneID" id="93619758"/>
<evidence type="ECO:0000256" key="4">
    <source>
        <dbReference type="ARBA" id="ARBA00023054"/>
    </source>
</evidence>
<dbReference type="GO" id="GO:0000709">
    <property type="term" value="P:meiotic joint molecule formation"/>
    <property type="evidence" value="ECO:0007669"/>
    <property type="project" value="TreeGrafter"/>
</dbReference>
<name>I1CI02_RHIO9</name>
<evidence type="ECO:0000256" key="3">
    <source>
        <dbReference type="ARBA" id="ARBA00016093"/>
    </source>
</evidence>
<dbReference type="GO" id="GO:0120230">
    <property type="term" value="F:recombinase activator activity"/>
    <property type="evidence" value="ECO:0007669"/>
    <property type="project" value="TreeGrafter"/>
</dbReference>
<dbReference type="Pfam" id="PF18517">
    <property type="entry name" value="LZ3wCH"/>
    <property type="match status" value="1"/>
</dbReference>
<dbReference type="OrthoDB" id="272266at2759"/>
<keyword evidence="7" id="KW-0469">Meiosis</keyword>
<protein>
    <recommendedName>
        <fullName evidence="3">Homologous-pairing protein 2 homolog</fullName>
    </recommendedName>
</protein>
<dbReference type="Proteomes" id="UP000009138">
    <property type="component" value="Unassembled WGS sequence"/>
</dbReference>
<sequence length="200" mass="23580">MSKKKTASSNNKEQADVFNNLHGTYSKSHIVKALDKLVKDEQLISKVYGKSAIYSIKQHRTEEDEGDSNEIRSDINKLTEELNEIKDKNKKLEEELTNLKNEPTTKEAINLFEKYKKDNEKLKERLDRLTNGSVLIPPEKRKRVDEEFEFNRNMWKKRRKLFRTIFNTVTEHLPGNPNEFKEKLGIEEDEIPFEKDPLDI</sequence>
<dbReference type="eggNOG" id="KOG4603">
    <property type="taxonomic scope" value="Eukaryota"/>
</dbReference>
<evidence type="ECO:0000256" key="1">
    <source>
        <dbReference type="ARBA" id="ARBA00004123"/>
    </source>
</evidence>
<dbReference type="GO" id="GO:0120231">
    <property type="term" value="C:DNA recombinase auxiliary factor complex"/>
    <property type="evidence" value="ECO:0007669"/>
    <property type="project" value="TreeGrafter"/>
</dbReference>
<dbReference type="RefSeq" id="XP_067523478.1">
    <property type="nucleotide sequence ID" value="XM_067667377.1"/>
</dbReference>
<evidence type="ECO:0000256" key="7">
    <source>
        <dbReference type="ARBA" id="ARBA00023254"/>
    </source>
</evidence>
<evidence type="ECO:0000259" key="10">
    <source>
        <dbReference type="Pfam" id="PF18517"/>
    </source>
</evidence>
<evidence type="ECO:0000259" key="9">
    <source>
        <dbReference type="Pfam" id="PF07106"/>
    </source>
</evidence>
<dbReference type="Gene3D" id="1.10.10.10">
    <property type="entry name" value="Winged helix-like DNA-binding domain superfamily/Winged helix DNA-binding domain"/>
    <property type="match status" value="1"/>
</dbReference>
<dbReference type="InterPro" id="IPR040661">
    <property type="entry name" value="LZ3wCH"/>
</dbReference>
<evidence type="ECO:0000256" key="2">
    <source>
        <dbReference type="ARBA" id="ARBA00007922"/>
    </source>
</evidence>
<organism evidence="11 12">
    <name type="scientific">Rhizopus delemar (strain RA 99-880 / ATCC MYA-4621 / FGSC 9543 / NRRL 43880)</name>
    <name type="common">Mucormycosis agent</name>
    <name type="synonym">Rhizopus arrhizus var. delemar</name>
    <dbReference type="NCBI Taxonomy" id="246409"/>
    <lineage>
        <taxon>Eukaryota</taxon>
        <taxon>Fungi</taxon>
        <taxon>Fungi incertae sedis</taxon>
        <taxon>Mucoromycota</taxon>
        <taxon>Mucoromycotina</taxon>
        <taxon>Mucoromycetes</taxon>
        <taxon>Mucorales</taxon>
        <taxon>Mucorineae</taxon>
        <taxon>Rhizopodaceae</taxon>
        <taxon>Rhizopus</taxon>
    </lineage>
</organism>
<keyword evidence="4 8" id="KW-0175">Coiled coil</keyword>
<dbReference type="STRING" id="246409.I1CI02"/>